<feature type="transmembrane region" description="Helical" evidence="2">
    <location>
        <begin position="185"/>
        <end position="204"/>
    </location>
</feature>
<name>A0A1I7NKT6_9HYPH</name>
<keyword evidence="2" id="KW-1133">Transmembrane helix</keyword>
<gene>
    <name evidence="3" type="ORF">SAMN04488557_2529</name>
</gene>
<dbReference type="STRING" id="51670.SAMN04488557_2529"/>
<sequence length="254" mass="26848">MGQLLLRGMLAGLIASLLAFGFAKIIGEPQVERAIALEGQAHSHSHTGAAETQAEHSHDGNAEAADEPELVSREVQAGAGLLTGVAVYGTALGGLFALAYAFISGRLLHLPPRGTALVLAAIGFLVLYFVPYLKYPANPPAVGQGETIGYRTQLYFAMLVFSLMALAIAVSFGRQAFEKLGGWNASILGAGVYLVLVAVAAYALPAINEVPEKYPADLLWNFRIAALGTQAILWAAIGLLFGWLVVGSRERFAR</sequence>
<feature type="transmembrane region" description="Helical" evidence="2">
    <location>
        <begin position="79"/>
        <end position="103"/>
    </location>
</feature>
<feature type="transmembrane region" description="Helical" evidence="2">
    <location>
        <begin position="224"/>
        <end position="246"/>
    </location>
</feature>
<dbReference type="Proteomes" id="UP000199423">
    <property type="component" value="Unassembled WGS sequence"/>
</dbReference>
<dbReference type="EMBL" id="FPCH01000002">
    <property type="protein sequence ID" value="SFV35219.1"/>
    <property type="molecule type" value="Genomic_DNA"/>
</dbReference>
<feature type="region of interest" description="Disordered" evidence="1">
    <location>
        <begin position="45"/>
        <end position="68"/>
    </location>
</feature>
<reference evidence="4" key="1">
    <citation type="submission" date="2016-10" db="EMBL/GenBank/DDBJ databases">
        <authorList>
            <person name="Varghese N."/>
            <person name="Submissions S."/>
        </authorList>
    </citation>
    <scope>NUCLEOTIDE SEQUENCE [LARGE SCALE GENOMIC DNA]</scope>
    <source>
        <strain evidence="4">DSM 1565</strain>
    </source>
</reference>
<feature type="transmembrane region" description="Helical" evidence="2">
    <location>
        <begin position="153"/>
        <end position="173"/>
    </location>
</feature>
<feature type="transmembrane region" description="Helical" evidence="2">
    <location>
        <begin position="115"/>
        <end position="133"/>
    </location>
</feature>
<proteinExistence type="predicted"/>
<dbReference type="RefSeq" id="WP_092867996.1">
    <property type="nucleotide sequence ID" value="NZ_FPCH01000002.1"/>
</dbReference>
<evidence type="ECO:0000256" key="1">
    <source>
        <dbReference type="SAM" id="MobiDB-lite"/>
    </source>
</evidence>
<dbReference type="AlphaFoldDB" id="A0A1I7NKT6"/>
<dbReference type="OrthoDB" id="6851830at2"/>
<evidence type="ECO:0000256" key="2">
    <source>
        <dbReference type="SAM" id="Phobius"/>
    </source>
</evidence>
<organism evidence="3 4">
    <name type="scientific">Hyphomicrobium facile</name>
    <dbReference type="NCBI Taxonomy" id="51670"/>
    <lineage>
        <taxon>Bacteria</taxon>
        <taxon>Pseudomonadati</taxon>
        <taxon>Pseudomonadota</taxon>
        <taxon>Alphaproteobacteria</taxon>
        <taxon>Hyphomicrobiales</taxon>
        <taxon>Hyphomicrobiaceae</taxon>
        <taxon>Hyphomicrobium</taxon>
    </lineage>
</organism>
<keyword evidence="2" id="KW-0812">Transmembrane</keyword>
<evidence type="ECO:0000313" key="3">
    <source>
        <dbReference type="EMBL" id="SFV35219.1"/>
    </source>
</evidence>
<accession>A0A1I7NKT6</accession>
<dbReference type="InterPro" id="IPR012666">
    <property type="entry name" value="CbtA_put"/>
</dbReference>
<dbReference type="Pfam" id="PF09490">
    <property type="entry name" value="CbtA"/>
    <property type="match status" value="1"/>
</dbReference>
<protein>
    <submittedName>
        <fullName evidence="3">Uncharacterized membrane protein, predicted cobalt tansporter CbtA</fullName>
    </submittedName>
</protein>
<keyword evidence="4" id="KW-1185">Reference proteome</keyword>
<evidence type="ECO:0000313" key="4">
    <source>
        <dbReference type="Proteomes" id="UP000199423"/>
    </source>
</evidence>
<keyword evidence="2" id="KW-0472">Membrane</keyword>